<organism evidence="1 2">
    <name type="scientific">Massarina eburnea CBS 473.64</name>
    <dbReference type="NCBI Taxonomy" id="1395130"/>
    <lineage>
        <taxon>Eukaryota</taxon>
        <taxon>Fungi</taxon>
        <taxon>Dikarya</taxon>
        <taxon>Ascomycota</taxon>
        <taxon>Pezizomycotina</taxon>
        <taxon>Dothideomycetes</taxon>
        <taxon>Pleosporomycetidae</taxon>
        <taxon>Pleosporales</taxon>
        <taxon>Massarineae</taxon>
        <taxon>Massarinaceae</taxon>
        <taxon>Massarina</taxon>
    </lineage>
</organism>
<name>A0A6A6S4U5_9PLEO</name>
<keyword evidence="2" id="KW-1185">Reference proteome</keyword>
<evidence type="ECO:0000313" key="1">
    <source>
        <dbReference type="EMBL" id="KAF2642926.1"/>
    </source>
</evidence>
<gene>
    <name evidence="1" type="ORF">P280DRAFT_505194</name>
</gene>
<dbReference type="OrthoDB" id="3738736at2759"/>
<dbReference type="EMBL" id="MU006780">
    <property type="protein sequence ID" value="KAF2642926.1"/>
    <property type="molecule type" value="Genomic_DNA"/>
</dbReference>
<proteinExistence type="predicted"/>
<dbReference type="Proteomes" id="UP000799753">
    <property type="component" value="Unassembled WGS sequence"/>
</dbReference>
<dbReference type="AlphaFoldDB" id="A0A6A6S4U5"/>
<reference evidence="1" key="1">
    <citation type="journal article" date="2020" name="Stud. Mycol.">
        <title>101 Dothideomycetes genomes: a test case for predicting lifestyles and emergence of pathogens.</title>
        <authorList>
            <person name="Haridas S."/>
            <person name="Albert R."/>
            <person name="Binder M."/>
            <person name="Bloem J."/>
            <person name="Labutti K."/>
            <person name="Salamov A."/>
            <person name="Andreopoulos B."/>
            <person name="Baker S."/>
            <person name="Barry K."/>
            <person name="Bills G."/>
            <person name="Bluhm B."/>
            <person name="Cannon C."/>
            <person name="Castanera R."/>
            <person name="Culley D."/>
            <person name="Daum C."/>
            <person name="Ezra D."/>
            <person name="Gonzalez J."/>
            <person name="Henrissat B."/>
            <person name="Kuo A."/>
            <person name="Liang C."/>
            <person name="Lipzen A."/>
            <person name="Lutzoni F."/>
            <person name="Magnuson J."/>
            <person name="Mondo S."/>
            <person name="Nolan M."/>
            <person name="Ohm R."/>
            <person name="Pangilinan J."/>
            <person name="Park H.-J."/>
            <person name="Ramirez L."/>
            <person name="Alfaro M."/>
            <person name="Sun H."/>
            <person name="Tritt A."/>
            <person name="Yoshinaga Y."/>
            <person name="Zwiers L.-H."/>
            <person name="Turgeon B."/>
            <person name="Goodwin S."/>
            <person name="Spatafora J."/>
            <person name="Crous P."/>
            <person name="Grigoriev I."/>
        </authorList>
    </citation>
    <scope>NUCLEOTIDE SEQUENCE</scope>
    <source>
        <strain evidence="1">CBS 473.64</strain>
    </source>
</reference>
<accession>A0A6A6S4U5</accession>
<evidence type="ECO:0000313" key="2">
    <source>
        <dbReference type="Proteomes" id="UP000799753"/>
    </source>
</evidence>
<protein>
    <submittedName>
        <fullName evidence="1">Uncharacterized protein</fullName>
    </submittedName>
</protein>
<sequence>MPFSRLPTELRQNIISEVLATPLSPPAINTADIAPRPPSPVQRADWFFLPEQLELSGRTVTFNVERVWGHPYLGLLLVDKAFKQDTEAVLKINGHHLEPRLYIMAKAYRDWNATWLQLPLPGKEAEDLHITIDLVDHHRVDDLNDSLISKSAKRAMNRLLRRITRVGFNPHSKSLLDTRIRFQNIHINYLTDRSKPYEFDIIDVTPTKKVFSTMTLDGNLDTDTYTNYSMYAENILVSVDGGDDILMNWEGSRKFIIQL</sequence>